<reference evidence="1" key="1">
    <citation type="submission" date="2021-06" db="EMBL/GenBank/DDBJ databases">
        <title>Sequencing of actinobacteria type strains.</title>
        <authorList>
            <person name="Nguyen G.-S."/>
            <person name="Wentzel A."/>
        </authorList>
    </citation>
    <scope>NUCLEOTIDE SEQUENCE</scope>
    <source>
        <strain evidence="1">P38-E01</strain>
    </source>
</reference>
<evidence type="ECO:0000313" key="1">
    <source>
        <dbReference type="EMBL" id="MBU7600689.1"/>
    </source>
</evidence>
<sequence length="267" mass="30545">MSKLPRIRDYAAPSEHLARLLGDARNPFEVSDALLTRLECARLCRVRLRSWRQRNSPAPALRCRSYRHTFVLPDDIELTLWELQHDADGGSKLVSEVYPDLTALRHAEQRVHRRMGDVPDDPHGVVIAANVTGLTPELLAGTVEMPHQRQFTERDSADHVRRLLRRARNTGQPGEPDPDVLEELRTAYRHTIAQVARRFSDLGQHSFCSVYEHTFLLPDNREVSLFELEHDYTEDGQLICELYADEDSAADAAERHGHLRHADIRQG</sequence>
<proteinExistence type="predicted"/>
<comment type="caution">
    <text evidence="1">The sequence shown here is derived from an EMBL/GenBank/DDBJ whole genome shotgun (WGS) entry which is preliminary data.</text>
</comment>
<dbReference type="Proteomes" id="UP000694501">
    <property type="component" value="Unassembled WGS sequence"/>
</dbReference>
<gene>
    <name evidence="1" type="ORF">JGS22_024445</name>
</gene>
<dbReference type="RefSeq" id="WP_211042236.1">
    <property type="nucleotide sequence ID" value="NZ_JAELVF020000004.1"/>
</dbReference>
<dbReference type="InterPro" id="IPR046195">
    <property type="entry name" value="DUF6227"/>
</dbReference>
<name>A0A949JKX8_9ACTN</name>
<dbReference type="AlphaFoldDB" id="A0A949JKX8"/>
<accession>A0A949JKX8</accession>
<dbReference type="EMBL" id="JAELVF020000004">
    <property type="protein sequence ID" value="MBU7600689.1"/>
    <property type="molecule type" value="Genomic_DNA"/>
</dbReference>
<dbReference type="Pfam" id="PF19738">
    <property type="entry name" value="DUF6227"/>
    <property type="match status" value="1"/>
</dbReference>
<organism evidence="1 2">
    <name type="scientific">Streptomyces tardus</name>
    <dbReference type="NCBI Taxonomy" id="2780544"/>
    <lineage>
        <taxon>Bacteria</taxon>
        <taxon>Bacillati</taxon>
        <taxon>Actinomycetota</taxon>
        <taxon>Actinomycetes</taxon>
        <taxon>Kitasatosporales</taxon>
        <taxon>Streptomycetaceae</taxon>
        <taxon>Streptomyces</taxon>
    </lineage>
</organism>
<keyword evidence="2" id="KW-1185">Reference proteome</keyword>
<evidence type="ECO:0000313" key="2">
    <source>
        <dbReference type="Proteomes" id="UP000694501"/>
    </source>
</evidence>
<protein>
    <submittedName>
        <fullName evidence="1">Uncharacterized protein</fullName>
    </submittedName>
</protein>